<dbReference type="Proteomes" id="UP000464178">
    <property type="component" value="Chromosome"/>
</dbReference>
<gene>
    <name evidence="2" type="ORF">SOIL9_65170</name>
</gene>
<dbReference type="EMBL" id="LR593886">
    <property type="protein sequence ID" value="VTR91197.1"/>
    <property type="molecule type" value="Genomic_DNA"/>
</dbReference>
<protein>
    <submittedName>
        <fullName evidence="2">Uncharacterized protein</fullName>
    </submittedName>
</protein>
<evidence type="ECO:0000256" key="1">
    <source>
        <dbReference type="SAM" id="MobiDB-lite"/>
    </source>
</evidence>
<feature type="compositionally biased region" description="Basic and acidic residues" evidence="1">
    <location>
        <begin position="48"/>
        <end position="72"/>
    </location>
</feature>
<dbReference type="AlphaFoldDB" id="A0A6P2CRJ5"/>
<proteinExistence type="predicted"/>
<feature type="region of interest" description="Disordered" evidence="1">
    <location>
        <begin position="43"/>
        <end position="72"/>
    </location>
</feature>
<reference evidence="2 3" key="1">
    <citation type="submission" date="2019-05" db="EMBL/GenBank/DDBJ databases">
        <authorList>
            <consortium name="Science for Life Laboratories"/>
        </authorList>
    </citation>
    <scope>NUCLEOTIDE SEQUENCE [LARGE SCALE GENOMIC DNA]</scope>
    <source>
        <strain evidence="2">Soil9</strain>
    </source>
</reference>
<evidence type="ECO:0000313" key="2">
    <source>
        <dbReference type="EMBL" id="VTR91197.1"/>
    </source>
</evidence>
<dbReference type="KEGG" id="gms:SOIL9_65170"/>
<organism evidence="2 3">
    <name type="scientific">Gemmata massiliana</name>
    <dbReference type="NCBI Taxonomy" id="1210884"/>
    <lineage>
        <taxon>Bacteria</taxon>
        <taxon>Pseudomonadati</taxon>
        <taxon>Planctomycetota</taxon>
        <taxon>Planctomycetia</taxon>
        <taxon>Gemmatales</taxon>
        <taxon>Gemmataceae</taxon>
        <taxon>Gemmata</taxon>
    </lineage>
</organism>
<name>A0A6P2CRJ5_9BACT</name>
<keyword evidence="3" id="KW-1185">Reference proteome</keyword>
<dbReference type="PROSITE" id="PS51257">
    <property type="entry name" value="PROKAR_LIPOPROTEIN"/>
    <property type="match status" value="1"/>
</dbReference>
<accession>A0A6P2CRJ5</accession>
<sequence>MKASHAGIVTALTFASTLLIGCQQSAPPTTAPREKETDIRIRAPGVDVDVKGRGDGVGKDRKVDVDVNRKDR</sequence>
<evidence type="ECO:0000313" key="3">
    <source>
        <dbReference type="Proteomes" id="UP000464178"/>
    </source>
</evidence>
<dbReference type="RefSeq" id="WP_162666228.1">
    <property type="nucleotide sequence ID" value="NZ_LR593886.1"/>
</dbReference>